<gene>
    <name evidence="1" type="ORF">F444_06140</name>
</gene>
<protein>
    <recommendedName>
        <fullName evidence="3">HTH araC/xylS-type domain-containing protein</fullName>
    </recommendedName>
</protein>
<comment type="caution">
    <text evidence="1">The sequence shown here is derived from an EMBL/GenBank/DDBJ whole genome shotgun (WGS) entry which is preliminary data.</text>
</comment>
<dbReference type="Proteomes" id="UP000028582">
    <property type="component" value="Unassembled WGS sequence"/>
</dbReference>
<name>A0A081AJM8_PHYNI</name>
<organism evidence="1 2">
    <name type="scientific">Phytophthora nicotianae P1976</name>
    <dbReference type="NCBI Taxonomy" id="1317066"/>
    <lineage>
        <taxon>Eukaryota</taxon>
        <taxon>Sar</taxon>
        <taxon>Stramenopiles</taxon>
        <taxon>Oomycota</taxon>
        <taxon>Peronosporomycetes</taxon>
        <taxon>Peronosporales</taxon>
        <taxon>Peronosporaceae</taxon>
        <taxon>Phytophthora</taxon>
    </lineage>
</organism>
<evidence type="ECO:0000313" key="1">
    <source>
        <dbReference type="EMBL" id="ETO79089.1"/>
    </source>
</evidence>
<dbReference type="AlphaFoldDB" id="A0A081AJM8"/>
<proteinExistence type="predicted"/>
<evidence type="ECO:0008006" key="3">
    <source>
        <dbReference type="Google" id="ProtNLM"/>
    </source>
</evidence>
<accession>A0A081AJM8</accession>
<reference evidence="1 2" key="1">
    <citation type="submission" date="2013-11" db="EMBL/GenBank/DDBJ databases">
        <title>The Genome Sequence of Phytophthora parasitica P1976.</title>
        <authorList>
            <consortium name="The Broad Institute Genomics Platform"/>
            <person name="Russ C."/>
            <person name="Tyler B."/>
            <person name="Panabieres F."/>
            <person name="Shan W."/>
            <person name="Tripathy S."/>
            <person name="Grunwald N."/>
            <person name="Machado M."/>
            <person name="Johnson C.S."/>
            <person name="Walker B."/>
            <person name="Young S."/>
            <person name="Zeng Q."/>
            <person name="Gargeya S."/>
            <person name="Fitzgerald M."/>
            <person name="Haas B."/>
            <person name="Abouelleil A."/>
            <person name="Allen A.W."/>
            <person name="Alvarado L."/>
            <person name="Arachchi H.M."/>
            <person name="Berlin A.M."/>
            <person name="Chapman S.B."/>
            <person name="Gainer-Dewar J."/>
            <person name="Goldberg J."/>
            <person name="Griggs A."/>
            <person name="Gujja S."/>
            <person name="Hansen M."/>
            <person name="Howarth C."/>
            <person name="Imamovic A."/>
            <person name="Ireland A."/>
            <person name="Larimer J."/>
            <person name="McCowan C."/>
            <person name="Murphy C."/>
            <person name="Pearson M."/>
            <person name="Poon T.W."/>
            <person name="Priest M."/>
            <person name="Roberts A."/>
            <person name="Saif S."/>
            <person name="Shea T."/>
            <person name="Sisk P."/>
            <person name="Sykes S."/>
            <person name="Wortman J."/>
            <person name="Nusbaum C."/>
            <person name="Birren B."/>
        </authorList>
    </citation>
    <scope>NUCLEOTIDE SEQUENCE [LARGE SCALE GENOMIC DNA]</scope>
    <source>
        <strain evidence="1 2">P1976</strain>
    </source>
</reference>
<dbReference type="EMBL" id="ANJA01001148">
    <property type="protein sequence ID" value="ETO79089.1"/>
    <property type="molecule type" value="Genomic_DNA"/>
</dbReference>
<evidence type="ECO:0000313" key="2">
    <source>
        <dbReference type="Proteomes" id="UP000028582"/>
    </source>
</evidence>
<sequence length="47" mass="5226">MPARLALLDIEARFACISAQPGYTAGYIKAFTVIFGTSPRRISREYC</sequence>